<evidence type="ECO:0000313" key="4">
    <source>
        <dbReference type="Proteomes" id="UP000553963"/>
    </source>
</evidence>
<organism evidence="3 4">
    <name type="scientific">Kaistia hirudinis</name>
    <dbReference type="NCBI Taxonomy" id="1293440"/>
    <lineage>
        <taxon>Bacteria</taxon>
        <taxon>Pseudomonadati</taxon>
        <taxon>Pseudomonadota</taxon>
        <taxon>Alphaproteobacteria</taxon>
        <taxon>Hyphomicrobiales</taxon>
        <taxon>Kaistiaceae</taxon>
        <taxon>Kaistia</taxon>
    </lineage>
</organism>
<evidence type="ECO:0000256" key="1">
    <source>
        <dbReference type="SAM" id="Phobius"/>
    </source>
</evidence>
<keyword evidence="4" id="KW-1185">Reference proteome</keyword>
<dbReference type="AlphaFoldDB" id="A0A840AUP6"/>
<dbReference type="InterPro" id="IPR025640">
    <property type="entry name" value="GYF_2"/>
</dbReference>
<feature type="transmembrane region" description="Helical" evidence="1">
    <location>
        <begin position="166"/>
        <end position="187"/>
    </location>
</feature>
<dbReference type="PANTHER" id="PTHR34980:SF2">
    <property type="entry name" value="INNER MEMBRANE PROTEIN YHAH-RELATED"/>
    <property type="match status" value="1"/>
</dbReference>
<keyword evidence="1" id="KW-0472">Membrane</keyword>
<feature type="transmembrane region" description="Helical" evidence="1">
    <location>
        <begin position="109"/>
        <end position="130"/>
    </location>
</feature>
<feature type="transmembrane region" description="Helical" evidence="1">
    <location>
        <begin position="142"/>
        <end position="160"/>
    </location>
</feature>
<sequence>MASGSQWFYVVGSERKGPLTADQMAALQSAGVIDEATLVWTDGMAGWAPLSDTPLHAGPNFPPVPGASPYAGAGAETIYDPPVSGFGEAISTCFRKYVTFSGRANRPEFWWFTLFGVLGGIAASIVDAAIFRSADYGPLNGLFSLAMLLPSLAVSIRRLHDTDRRGWWVLLHFIPLVGTIILIIWFCGRGTPGRNRFG</sequence>
<proteinExistence type="predicted"/>
<dbReference type="InterPro" id="IPR008523">
    <property type="entry name" value="DUF805"/>
</dbReference>
<comment type="caution">
    <text evidence="3">The sequence shown here is derived from an EMBL/GenBank/DDBJ whole genome shotgun (WGS) entry which is preliminary data.</text>
</comment>
<dbReference type="EMBL" id="JACIDS010000004">
    <property type="protein sequence ID" value="MBB3932056.1"/>
    <property type="molecule type" value="Genomic_DNA"/>
</dbReference>
<reference evidence="3 4" key="1">
    <citation type="submission" date="2020-08" db="EMBL/GenBank/DDBJ databases">
        <title>Genomic Encyclopedia of Type Strains, Phase IV (KMG-IV): sequencing the most valuable type-strain genomes for metagenomic binning, comparative biology and taxonomic classification.</title>
        <authorList>
            <person name="Goeker M."/>
        </authorList>
    </citation>
    <scope>NUCLEOTIDE SEQUENCE [LARGE SCALE GENOMIC DNA]</scope>
    <source>
        <strain evidence="3 4">DSM 25966</strain>
    </source>
</reference>
<keyword evidence="1" id="KW-0812">Transmembrane</keyword>
<dbReference type="RefSeq" id="WP_183399728.1">
    <property type="nucleotide sequence ID" value="NZ_JACIDS010000004.1"/>
</dbReference>
<feature type="domain" description="GYF" evidence="2">
    <location>
        <begin position="7"/>
        <end position="54"/>
    </location>
</feature>
<evidence type="ECO:0000259" key="2">
    <source>
        <dbReference type="Pfam" id="PF14237"/>
    </source>
</evidence>
<keyword evidence="1" id="KW-1133">Transmembrane helix</keyword>
<dbReference type="GO" id="GO:0005886">
    <property type="term" value="C:plasma membrane"/>
    <property type="evidence" value="ECO:0007669"/>
    <property type="project" value="TreeGrafter"/>
</dbReference>
<protein>
    <submittedName>
        <fullName evidence="3">Uncharacterized membrane protein YhaH (DUF805 family)</fullName>
    </submittedName>
</protein>
<accession>A0A840AUP6</accession>
<dbReference type="Proteomes" id="UP000553963">
    <property type="component" value="Unassembled WGS sequence"/>
</dbReference>
<dbReference type="PANTHER" id="PTHR34980">
    <property type="entry name" value="INNER MEMBRANE PROTEIN-RELATED-RELATED"/>
    <property type="match status" value="1"/>
</dbReference>
<gene>
    <name evidence="3" type="ORF">GGR25_003114</name>
</gene>
<dbReference type="Pfam" id="PF05656">
    <property type="entry name" value="DUF805"/>
    <property type="match status" value="1"/>
</dbReference>
<name>A0A840AUP6_9HYPH</name>
<dbReference type="Pfam" id="PF14237">
    <property type="entry name" value="GYF_2"/>
    <property type="match status" value="1"/>
</dbReference>
<evidence type="ECO:0000313" key="3">
    <source>
        <dbReference type="EMBL" id="MBB3932056.1"/>
    </source>
</evidence>